<evidence type="ECO:0000313" key="5">
    <source>
        <dbReference type="Proteomes" id="UP000629287"/>
    </source>
</evidence>
<dbReference type="GeneID" id="86827833"/>
<dbReference type="EMBL" id="JADBGF010000001">
    <property type="protein sequence ID" value="MBE1597127.1"/>
    <property type="molecule type" value="Genomic_DNA"/>
</dbReference>
<organism evidence="4 5">
    <name type="scientific">Streptomyces stelliscabiei</name>
    <dbReference type="NCBI Taxonomy" id="146820"/>
    <lineage>
        <taxon>Bacteria</taxon>
        <taxon>Bacillati</taxon>
        <taxon>Actinomycetota</taxon>
        <taxon>Actinomycetes</taxon>
        <taxon>Kitasatosporales</taxon>
        <taxon>Streptomycetaceae</taxon>
        <taxon>Streptomyces</taxon>
    </lineage>
</organism>
<dbReference type="OrthoDB" id="4222623at2"/>
<accession>A0A8I0TR50</accession>
<feature type="region of interest" description="Disordered" evidence="1">
    <location>
        <begin position="111"/>
        <end position="145"/>
    </location>
</feature>
<keyword evidence="2" id="KW-0472">Membrane</keyword>
<gene>
    <name evidence="4" type="ORF">H4687_003256</name>
</gene>
<feature type="transmembrane region" description="Helical" evidence="2">
    <location>
        <begin position="59"/>
        <end position="77"/>
    </location>
</feature>
<keyword evidence="2" id="KW-0812">Transmembrane</keyword>
<feature type="compositionally biased region" description="Pro residues" evidence="1">
    <location>
        <begin position="111"/>
        <end position="128"/>
    </location>
</feature>
<keyword evidence="2" id="KW-1133">Transmembrane helix</keyword>
<feature type="transmembrane region" description="Helical" evidence="2">
    <location>
        <begin position="83"/>
        <end position="100"/>
    </location>
</feature>
<evidence type="ECO:0000256" key="2">
    <source>
        <dbReference type="SAM" id="Phobius"/>
    </source>
</evidence>
<evidence type="ECO:0000313" key="4">
    <source>
        <dbReference type="EMBL" id="MBE1597127.1"/>
    </source>
</evidence>
<dbReference type="AlphaFoldDB" id="A0A8I0TR50"/>
<dbReference type="Proteomes" id="UP000629287">
    <property type="component" value="Unassembled WGS sequence"/>
</dbReference>
<evidence type="ECO:0000256" key="3">
    <source>
        <dbReference type="SAM" id="SignalP"/>
    </source>
</evidence>
<keyword evidence="3" id="KW-0732">Signal</keyword>
<feature type="chain" id="PRO_5039225495" evidence="3">
    <location>
        <begin position="22"/>
        <end position="189"/>
    </location>
</feature>
<protein>
    <submittedName>
        <fullName evidence="4">Outer membrane biosynthesis protein TonB</fullName>
    </submittedName>
</protein>
<feature type="signal peptide" evidence="3">
    <location>
        <begin position="1"/>
        <end position="21"/>
    </location>
</feature>
<sequence length="189" mass="19691">MAKKRDLLGSAALLAALIATASAEYELARAVGYGEWVAGCVPAALDVWCIRAFKVQRDVAAAVVALVLVNAAAHLVSADLIPVSVPLVIAVSAIAPLVLYRVHALHEPLSAPPAPQEPAPVVPEPQEPAKPVQTPTAAKPAHSADPLLPDARKLYAANGKPVPLRTLQAELRIGQSRAQRIRTALAATT</sequence>
<dbReference type="RefSeq" id="WP_159026182.1">
    <property type="nucleotide sequence ID" value="NZ_JADBGF010000001.1"/>
</dbReference>
<proteinExistence type="predicted"/>
<comment type="caution">
    <text evidence="4">The sequence shown here is derived from an EMBL/GenBank/DDBJ whole genome shotgun (WGS) entry which is preliminary data.</text>
</comment>
<keyword evidence="5" id="KW-1185">Reference proteome</keyword>
<name>A0A8I0TR50_9ACTN</name>
<reference evidence="4 5" key="1">
    <citation type="submission" date="2020-10" db="EMBL/GenBank/DDBJ databases">
        <title>Sequencing the genomes of 1000 actinobacteria strains.</title>
        <authorList>
            <person name="Klenk H.-P."/>
        </authorList>
    </citation>
    <scope>NUCLEOTIDE SEQUENCE [LARGE SCALE GENOMIC DNA]</scope>
    <source>
        <strain evidence="4 5">DSM 41803</strain>
    </source>
</reference>
<evidence type="ECO:0000256" key="1">
    <source>
        <dbReference type="SAM" id="MobiDB-lite"/>
    </source>
</evidence>